<keyword evidence="2" id="KW-0812">Transmembrane</keyword>
<reference evidence="3" key="2">
    <citation type="submission" date="2020-05" db="UniProtKB">
        <authorList>
            <consortium name="EnsemblMetazoa"/>
        </authorList>
    </citation>
    <scope>IDENTIFICATION</scope>
    <source>
        <strain evidence="3">IAEA</strain>
    </source>
</reference>
<evidence type="ECO:0000313" key="4">
    <source>
        <dbReference type="Proteomes" id="UP000092445"/>
    </source>
</evidence>
<feature type="transmembrane region" description="Helical" evidence="2">
    <location>
        <begin position="60"/>
        <end position="79"/>
    </location>
</feature>
<protein>
    <submittedName>
        <fullName evidence="3">Uncharacterized protein</fullName>
    </submittedName>
</protein>
<dbReference type="EnsemblMetazoa" id="GPAI039460-RA">
    <property type="protein sequence ID" value="GPAI039460-PA"/>
    <property type="gene ID" value="GPAI039460"/>
</dbReference>
<keyword evidence="2" id="KW-0472">Membrane</keyword>
<feature type="transmembrane region" description="Helical" evidence="2">
    <location>
        <begin position="124"/>
        <end position="151"/>
    </location>
</feature>
<feature type="transmembrane region" description="Helical" evidence="2">
    <location>
        <begin position="35"/>
        <end position="54"/>
    </location>
</feature>
<feature type="region of interest" description="Disordered" evidence="1">
    <location>
        <begin position="479"/>
        <end position="499"/>
    </location>
</feature>
<reference evidence="4" key="1">
    <citation type="submission" date="2014-03" db="EMBL/GenBank/DDBJ databases">
        <authorList>
            <person name="Aksoy S."/>
            <person name="Warren W."/>
            <person name="Wilson R.K."/>
        </authorList>
    </citation>
    <scope>NUCLEOTIDE SEQUENCE [LARGE SCALE GENOMIC DNA]</scope>
    <source>
        <strain evidence="4">IAEA</strain>
    </source>
</reference>
<dbReference type="VEuPathDB" id="VectorBase:GPAI039460"/>
<sequence length="512" mass="54090">MYEGRCGEADVEARFTSILASIKGNLSKGDIKNGFAVLVIVLGVLAKVAVIGVTKLEFCGIFFFVVSAVLILFVVRCFIAIAECKSKSAPVAVGVMTTVIISDVVGFLLVFADVGFALVCPLRVAFNFGFIEAAAVAVAIAVTVEFLAFMVKSGGGSVLMTSLNGSGVVISTKRDIIRLKSSKGSLGTKPPSVFVGVSVKFDAKIIGTLCADGGKGLKVEFTFPFVETIKGSTGIILGFNGFTSFNASKEASGSLLNLLALALIWKISVADATSTGNIGFVCVKLNSSVVLVQIPDDIGVEVSTVVNTSVVVLTKSTTSVDKFMLCIICDVFCILLLSSASVSEDPNNKSKKLIPLVVCATSTAASVVVCKGMGLGVDCKPSTSKSSLSISLLLLSINSKPSRRVSKKLFSVEPEGLQTKVNSSDEQMPTGGTVKFTIVFKVKIHFSNIFKLAQKSLIRSKSFTSLGLLNDMEHLLAYDDEDDDDDDDNDDDDHDHDYVDDGNVDGCMKCVV</sequence>
<evidence type="ECO:0000313" key="3">
    <source>
        <dbReference type="EnsemblMetazoa" id="GPAI039460-PA"/>
    </source>
</evidence>
<proteinExistence type="predicted"/>
<name>A0A1B0AAM4_GLOPL</name>
<evidence type="ECO:0000256" key="2">
    <source>
        <dbReference type="SAM" id="Phobius"/>
    </source>
</evidence>
<organism evidence="3 4">
    <name type="scientific">Glossina pallidipes</name>
    <name type="common">Tsetse fly</name>
    <dbReference type="NCBI Taxonomy" id="7398"/>
    <lineage>
        <taxon>Eukaryota</taxon>
        <taxon>Metazoa</taxon>
        <taxon>Ecdysozoa</taxon>
        <taxon>Arthropoda</taxon>
        <taxon>Hexapoda</taxon>
        <taxon>Insecta</taxon>
        <taxon>Pterygota</taxon>
        <taxon>Neoptera</taxon>
        <taxon>Endopterygota</taxon>
        <taxon>Diptera</taxon>
        <taxon>Brachycera</taxon>
        <taxon>Muscomorpha</taxon>
        <taxon>Hippoboscoidea</taxon>
        <taxon>Glossinidae</taxon>
        <taxon>Glossina</taxon>
    </lineage>
</organism>
<feature type="transmembrane region" description="Helical" evidence="2">
    <location>
        <begin position="91"/>
        <end position="112"/>
    </location>
</feature>
<keyword evidence="4" id="KW-1185">Reference proteome</keyword>
<evidence type="ECO:0000256" key="1">
    <source>
        <dbReference type="SAM" id="MobiDB-lite"/>
    </source>
</evidence>
<accession>A0A1B0AAM4</accession>
<dbReference type="Proteomes" id="UP000092445">
    <property type="component" value="Unassembled WGS sequence"/>
</dbReference>
<dbReference type="AlphaFoldDB" id="A0A1B0AAM4"/>
<keyword evidence="2" id="KW-1133">Transmembrane helix</keyword>